<dbReference type="OrthoDB" id="331763at2759"/>
<dbReference type="SMART" id="SM00888">
    <property type="entry name" value="EF1_GNE"/>
    <property type="match status" value="1"/>
</dbReference>
<feature type="domain" description="Translation elongation factor EF1B beta/delta subunit guanine nucleotide exchange" evidence="5">
    <location>
        <begin position="128"/>
        <end position="214"/>
    </location>
</feature>
<keyword evidence="8" id="KW-1185">Reference proteome</keyword>
<dbReference type="Proteomes" id="UP000620124">
    <property type="component" value="Unassembled WGS sequence"/>
</dbReference>
<reference evidence="7" key="1">
    <citation type="submission" date="2020-05" db="EMBL/GenBank/DDBJ databases">
        <title>Mycena genomes resolve the evolution of fungal bioluminescence.</title>
        <authorList>
            <person name="Tsai I.J."/>
        </authorList>
    </citation>
    <scope>NUCLEOTIDE SEQUENCE</scope>
    <source>
        <strain evidence="7">CCC161011</strain>
    </source>
</reference>
<proteinExistence type="inferred from homology"/>
<comment type="caution">
    <text evidence="7">The sequence shown here is derived from an EMBL/GenBank/DDBJ whole genome shotgun (WGS) entry which is preliminary data.</text>
</comment>
<dbReference type="InterPro" id="IPR018940">
    <property type="entry name" value="EF-1_beta_acid_region_euk"/>
</dbReference>
<dbReference type="Gene3D" id="3.30.70.60">
    <property type="match status" value="1"/>
</dbReference>
<dbReference type="InterPro" id="IPR014038">
    <property type="entry name" value="EF1B_bsu/dsu_GNE"/>
</dbReference>
<dbReference type="SUPFAM" id="SSF47616">
    <property type="entry name" value="GST C-terminal domain-like"/>
    <property type="match status" value="1"/>
</dbReference>
<dbReference type="CDD" id="cd00292">
    <property type="entry name" value="EF1B"/>
    <property type="match status" value="1"/>
</dbReference>
<dbReference type="SUPFAM" id="SSF54984">
    <property type="entry name" value="eEF-1beta-like"/>
    <property type="match status" value="1"/>
</dbReference>
<evidence type="ECO:0000256" key="2">
    <source>
        <dbReference type="ARBA" id="ARBA00022768"/>
    </source>
</evidence>
<gene>
    <name evidence="7" type="ORF">MVEN_02151300</name>
</gene>
<dbReference type="InterPro" id="IPR036219">
    <property type="entry name" value="eEF-1beta-like_sf"/>
</dbReference>
<name>A0A8H6X9U4_9AGAR</name>
<dbReference type="EMBL" id="JACAZI010000022">
    <property type="protein sequence ID" value="KAF7337133.1"/>
    <property type="molecule type" value="Genomic_DNA"/>
</dbReference>
<evidence type="ECO:0000259" key="6">
    <source>
        <dbReference type="SMART" id="SM01182"/>
    </source>
</evidence>
<dbReference type="PROSITE" id="PS00825">
    <property type="entry name" value="EF1BD_2"/>
    <property type="match status" value="1"/>
</dbReference>
<dbReference type="GO" id="GO:0005085">
    <property type="term" value="F:guanyl-nucleotide exchange factor activity"/>
    <property type="evidence" value="ECO:0007669"/>
    <property type="project" value="TreeGrafter"/>
</dbReference>
<evidence type="ECO:0000256" key="1">
    <source>
        <dbReference type="ARBA" id="ARBA00007411"/>
    </source>
</evidence>
<dbReference type="InterPro" id="IPR014717">
    <property type="entry name" value="Transl_elong_EF1B/ribsomal_bS6"/>
</dbReference>
<dbReference type="InterPro" id="IPR049720">
    <property type="entry name" value="EF1B_bsu/dsu"/>
</dbReference>
<dbReference type="Pfam" id="PF00736">
    <property type="entry name" value="EF1_GNE"/>
    <property type="match status" value="1"/>
</dbReference>
<dbReference type="PANTHER" id="PTHR11595:SF21">
    <property type="entry name" value="ELONGATION FACTOR 1-BETA"/>
    <property type="match status" value="1"/>
</dbReference>
<dbReference type="InterPro" id="IPR036282">
    <property type="entry name" value="Glutathione-S-Trfase_C_sf"/>
</dbReference>
<comment type="similarity">
    <text evidence="1 4">Belongs to the EF-1-beta/EF-1-delta family.</text>
</comment>
<dbReference type="GO" id="GO:0005853">
    <property type="term" value="C:eukaryotic translation elongation factor 1 complex"/>
    <property type="evidence" value="ECO:0007669"/>
    <property type="project" value="InterPro"/>
</dbReference>
<dbReference type="SMART" id="SM01182">
    <property type="entry name" value="EF-1_beta_acid"/>
    <property type="match status" value="1"/>
</dbReference>
<evidence type="ECO:0000313" key="8">
    <source>
        <dbReference type="Proteomes" id="UP000620124"/>
    </source>
</evidence>
<protein>
    <submittedName>
        <fullName evidence="7">Elongation factor 1-beta</fullName>
    </submittedName>
</protein>
<sequence>MANISKLEQHLASRSYVEGYTPSQADVLVFKAISSAPSAESSPHVARWYTHINSYTSEFASLSGSGSAGEAFLGASSVPAAKAAEDDDNEVDLFGSDEEDDAEAERIKAERVAEYTKKKAGKPKVVAKSVVILDVKPWDDETDMEALEKAVRSIEQDGLVWGTSKFIAIGYGIKKLQANQSRQDEKVSTVELQEKIAEFEDFVQSTDVAAMQKL</sequence>
<dbReference type="Pfam" id="PF10587">
    <property type="entry name" value="EF-1_beta_acid"/>
    <property type="match status" value="1"/>
</dbReference>
<keyword evidence="3 4" id="KW-0648">Protein biosynthesis</keyword>
<evidence type="ECO:0000313" key="7">
    <source>
        <dbReference type="EMBL" id="KAF7337133.1"/>
    </source>
</evidence>
<evidence type="ECO:0000256" key="4">
    <source>
        <dbReference type="RuleBase" id="RU003791"/>
    </source>
</evidence>
<feature type="domain" description="Elongation factor 1 beta central acidic region eukaryote" evidence="6">
    <location>
        <begin position="93"/>
        <end position="119"/>
    </location>
</feature>
<dbReference type="FunFam" id="3.30.70.60:FF:000001">
    <property type="entry name" value="Elongation factor 1-beta 1 like"/>
    <property type="match status" value="1"/>
</dbReference>
<dbReference type="GO" id="GO:0005829">
    <property type="term" value="C:cytosol"/>
    <property type="evidence" value="ECO:0007669"/>
    <property type="project" value="TreeGrafter"/>
</dbReference>
<accession>A0A8H6X9U4</accession>
<evidence type="ECO:0000259" key="5">
    <source>
        <dbReference type="SMART" id="SM00888"/>
    </source>
</evidence>
<dbReference type="PANTHER" id="PTHR11595">
    <property type="entry name" value="EF-HAND AND COILED-COIL DOMAIN-CONTAINING FAMILY MEMBER"/>
    <property type="match status" value="1"/>
</dbReference>
<dbReference type="AlphaFoldDB" id="A0A8H6X9U4"/>
<organism evidence="7 8">
    <name type="scientific">Mycena venus</name>
    <dbReference type="NCBI Taxonomy" id="2733690"/>
    <lineage>
        <taxon>Eukaryota</taxon>
        <taxon>Fungi</taxon>
        <taxon>Dikarya</taxon>
        <taxon>Basidiomycota</taxon>
        <taxon>Agaricomycotina</taxon>
        <taxon>Agaricomycetes</taxon>
        <taxon>Agaricomycetidae</taxon>
        <taxon>Agaricales</taxon>
        <taxon>Marasmiineae</taxon>
        <taxon>Mycenaceae</taxon>
        <taxon>Mycena</taxon>
    </lineage>
</organism>
<evidence type="ECO:0000256" key="3">
    <source>
        <dbReference type="ARBA" id="ARBA00022917"/>
    </source>
</evidence>
<keyword evidence="2 4" id="KW-0251">Elongation factor</keyword>
<dbReference type="InterPro" id="IPR001326">
    <property type="entry name" value="Transl_elong_EF1B_B/D_CS"/>
</dbReference>
<dbReference type="Gene3D" id="1.20.1050.130">
    <property type="match status" value="1"/>
</dbReference>
<dbReference type="GO" id="GO:0003746">
    <property type="term" value="F:translation elongation factor activity"/>
    <property type="evidence" value="ECO:0007669"/>
    <property type="project" value="UniProtKB-KW"/>
</dbReference>